<protein>
    <submittedName>
        <fullName evidence="1">Uncharacterized protein</fullName>
    </submittedName>
</protein>
<dbReference type="OrthoDB" id="5188758at2"/>
<evidence type="ECO:0000313" key="2">
    <source>
        <dbReference type="Proteomes" id="UP000243528"/>
    </source>
</evidence>
<dbReference type="AlphaFoldDB" id="A0A2P8E551"/>
<reference evidence="1 2" key="1">
    <citation type="submission" date="2018-03" db="EMBL/GenBank/DDBJ databases">
        <title>Genomic Encyclopedia of Archaeal and Bacterial Type Strains, Phase II (KMG-II): from individual species to whole genera.</title>
        <authorList>
            <person name="Goeker M."/>
        </authorList>
    </citation>
    <scope>NUCLEOTIDE SEQUENCE [LARGE SCALE GENOMIC DNA]</scope>
    <source>
        <strain evidence="1 2">DSM 45211</strain>
    </source>
</reference>
<sequence length="165" mass="16602">MRLLEEMPSTAAHRRPARRPGQTLAALSAFLVTATAGGVVLVTSGDGDDLTLEDWIASVSSVCARVAEEHPVMTEDTAARTHVGNVSAVGAATRALASAVRDLPVPNSDSAVTGAVIAGDRAQDAWDTLAGSATVGSGELTEAAELTAAFVAEVNSAGADCTSLS</sequence>
<dbReference type="EMBL" id="PYGE01000005">
    <property type="protein sequence ID" value="PSL04590.1"/>
    <property type="molecule type" value="Genomic_DNA"/>
</dbReference>
<dbReference type="RefSeq" id="WP_106536802.1">
    <property type="nucleotide sequence ID" value="NZ_PYGE01000005.1"/>
</dbReference>
<name>A0A2P8E551_9ACTN</name>
<keyword evidence="2" id="KW-1185">Reference proteome</keyword>
<accession>A0A2P8E551</accession>
<comment type="caution">
    <text evidence="1">The sequence shown here is derived from an EMBL/GenBank/DDBJ whole genome shotgun (WGS) entry which is preliminary data.</text>
</comment>
<dbReference type="Proteomes" id="UP000243528">
    <property type="component" value="Unassembled WGS sequence"/>
</dbReference>
<evidence type="ECO:0000313" key="1">
    <source>
        <dbReference type="EMBL" id="PSL04590.1"/>
    </source>
</evidence>
<proteinExistence type="predicted"/>
<gene>
    <name evidence="1" type="ORF">CLV30_10554</name>
</gene>
<organism evidence="1 2">
    <name type="scientific">Haloactinopolyspora alba</name>
    <dbReference type="NCBI Taxonomy" id="648780"/>
    <lineage>
        <taxon>Bacteria</taxon>
        <taxon>Bacillati</taxon>
        <taxon>Actinomycetota</taxon>
        <taxon>Actinomycetes</taxon>
        <taxon>Jiangellales</taxon>
        <taxon>Jiangellaceae</taxon>
        <taxon>Haloactinopolyspora</taxon>
    </lineage>
</organism>